<feature type="region of interest" description="Disordered" evidence="1">
    <location>
        <begin position="153"/>
        <end position="186"/>
    </location>
</feature>
<protein>
    <recommendedName>
        <fullName evidence="4">Guanylyl cyclase</fullName>
    </recommendedName>
</protein>
<keyword evidence="3" id="KW-1185">Reference proteome</keyword>
<dbReference type="Gene3D" id="3.90.70.30">
    <property type="entry name" value="Phytochelatin synthase, N-terminal domain"/>
    <property type="match status" value="1"/>
</dbReference>
<dbReference type="InterPro" id="IPR038156">
    <property type="entry name" value="PCS_N_sf"/>
</dbReference>
<feature type="region of interest" description="Disordered" evidence="1">
    <location>
        <begin position="1"/>
        <end position="26"/>
    </location>
</feature>
<dbReference type="Pfam" id="PF09778">
    <property type="entry name" value="Guanylate_cyc_2"/>
    <property type="match status" value="1"/>
</dbReference>
<accession>A0A9W7ZZR4</accession>
<evidence type="ECO:0000256" key="1">
    <source>
        <dbReference type="SAM" id="MobiDB-lite"/>
    </source>
</evidence>
<dbReference type="EMBL" id="JANBPU010000020">
    <property type="protein sequence ID" value="KAJ1919895.1"/>
    <property type="molecule type" value="Genomic_DNA"/>
</dbReference>
<dbReference type="OrthoDB" id="206796at2759"/>
<dbReference type="PANTHER" id="PTHR31400">
    <property type="entry name" value="GUANYLYL CYCLASE DOMAIN CONTAINING PROTEIN 1 GUCD1"/>
    <property type="match status" value="1"/>
</dbReference>
<dbReference type="PANTHER" id="PTHR31400:SF1">
    <property type="entry name" value="PROTEIN GUCD1"/>
    <property type="match status" value="1"/>
</dbReference>
<dbReference type="AlphaFoldDB" id="A0A9W7ZZR4"/>
<organism evidence="2 3">
    <name type="scientific">Mycoemilia scoparia</name>
    <dbReference type="NCBI Taxonomy" id="417184"/>
    <lineage>
        <taxon>Eukaryota</taxon>
        <taxon>Fungi</taxon>
        <taxon>Fungi incertae sedis</taxon>
        <taxon>Zoopagomycota</taxon>
        <taxon>Kickxellomycotina</taxon>
        <taxon>Kickxellomycetes</taxon>
        <taxon>Kickxellales</taxon>
        <taxon>Kickxellaceae</taxon>
        <taxon>Mycoemilia</taxon>
    </lineage>
</organism>
<reference evidence="2" key="1">
    <citation type="submission" date="2022-07" db="EMBL/GenBank/DDBJ databases">
        <title>Phylogenomic reconstructions and comparative analyses of Kickxellomycotina fungi.</title>
        <authorList>
            <person name="Reynolds N.K."/>
            <person name="Stajich J.E."/>
            <person name="Barry K."/>
            <person name="Grigoriev I.V."/>
            <person name="Crous P."/>
            <person name="Smith M.E."/>
        </authorList>
    </citation>
    <scope>NUCLEOTIDE SEQUENCE</scope>
    <source>
        <strain evidence="2">NBRC 100468</strain>
    </source>
</reference>
<name>A0A9W7ZZR4_9FUNG</name>
<evidence type="ECO:0000313" key="3">
    <source>
        <dbReference type="Proteomes" id="UP001150538"/>
    </source>
</evidence>
<gene>
    <name evidence="2" type="ORF">H4219_001675</name>
</gene>
<evidence type="ECO:0008006" key="4">
    <source>
        <dbReference type="Google" id="ProtNLM"/>
    </source>
</evidence>
<feature type="compositionally biased region" description="Low complexity" evidence="1">
    <location>
        <begin position="14"/>
        <end position="26"/>
    </location>
</feature>
<comment type="caution">
    <text evidence="2">The sequence shown here is derived from an EMBL/GenBank/DDBJ whole genome shotgun (WGS) entry which is preliminary data.</text>
</comment>
<dbReference type="InterPro" id="IPR018616">
    <property type="entry name" value="GUCD1"/>
</dbReference>
<evidence type="ECO:0000313" key="2">
    <source>
        <dbReference type="EMBL" id="KAJ1919895.1"/>
    </source>
</evidence>
<sequence>MSTSMISASEEQKTTNTTTATATATADTTTTTTNDFTHKRHHSYAFSISSLFSFTKSPLAKGSKIPSKALGPTGSKFNTQHFLSSTDNLPKIATNEAQVSRAATEILGKSRLDYARARSNSNNGSDVANKAIEDEAIGVITDMTPQLQINLKKSPASSKSSLKNHGRSKSHSFSATSSSTHNRMKMPKPTEYDYLSRVHPVQKVLQQDTWDCGLATVCMVLRAFGYTTCTLRELTGRCPTSSVWSIDLAYLLRHYIDADFTYYTMYWGSNPDYKKLKFYQMEYNEDTERVSKLFARASQEGIRILQIFLTMVDLKRFMVAREFVAILLVDVYHLRCELCSSQSHTSATKSLLRMFQRQEYAGHFVLVYAYISSKDEFLIRDPAMTDEYCIVKASVLEQARTRPGTDNDCIIIKL</sequence>
<dbReference type="Proteomes" id="UP001150538">
    <property type="component" value="Unassembled WGS sequence"/>
</dbReference>
<proteinExistence type="predicted"/>